<name>A0A1M4Y2T9_9FLAO</name>
<sequence length="415" mass="47368">MDKQIQSNSKLKKPIGISLGVIALIGLSWLAYSADKGSSGLVKYSEIEVAEVTQTNFKEGITVTGEVIPNKQTFIDASESGTVEKIIAMSGEDLKYGDTIMLLSNSDLQLEVLQRESQLLEQLNTQRQTRILLNQNDLSQKQQIEEVNYELSVQKRRYERNKILFDKKVIAKQDFEEITKRYQYLRKRQSILQKVYRTDSIARESQLKQIDDSEVRLTQNLVAVQNILDKLCITSPMNGKLSEFEFSPGQLINEGQRIGIIYDITPPKIEAFVDELYINSIKNGLEGTIKINKQSYPIRIDKKYPGVVDGDFKIEIAFDGSLQDTLYNGQTLRVKLNLSKPKKALVIPKGQFYSNTGGQWIFVFKNGVAERRPIEIGQQNEDYYEVTKGLKQGEKVIISNYDNYMNYNTLEIKKS</sequence>
<evidence type="ECO:0000259" key="2">
    <source>
        <dbReference type="Pfam" id="PF25967"/>
    </source>
</evidence>
<dbReference type="Pfam" id="PF25967">
    <property type="entry name" value="RND-MFP_C"/>
    <property type="match status" value="1"/>
</dbReference>
<dbReference type="STRING" id="1155689.SAMN05444278_11218"/>
<dbReference type="InterPro" id="IPR058627">
    <property type="entry name" value="MdtA-like_C"/>
</dbReference>
<dbReference type="PANTHER" id="PTHR30469:SF33">
    <property type="entry name" value="SLR1207 PROTEIN"/>
    <property type="match status" value="1"/>
</dbReference>
<dbReference type="Gene3D" id="2.40.50.100">
    <property type="match status" value="1"/>
</dbReference>
<evidence type="ECO:0000256" key="1">
    <source>
        <dbReference type="ARBA" id="ARBA00009477"/>
    </source>
</evidence>
<dbReference type="InterPro" id="IPR006143">
    <property type="entry name" value="RND_pump_MFP"/>
</dbReference>
<dbReference type="Proteomes" id="UP000184462">
    <property type="component" value="Unassembled WGS sequence"/>
</dbReference>
<dbReference type="Gene3D" id="2.40.420.20">
    <property type="match status" value="1"/>
</dbReference>
<dbReference type="Gene3D" id="1.10.287.470">
    <property type="entry name" value="Helix hairpin bin"/>
    <property type="match status" value="1"/>
</dbReference>
<dbReference type="GO" id="GO:0015562">
    <property type="term" value="F:efflux transmembrane transporter activity"/>
    <property type="evidence" value="ECO:0007669"/>
    <property type="project" value="TreeGrafter"/>
</dbReference>
<dbReference type="RefSeq" id="WP_073193691.1">
    <property type="nucleotide sequence ID" value="NZ_FQTW01000012.1"/>
</dbReference>
<dbReference type="EMBL" id="FQTW01000012">
    <property type="protein sequence ID" value="SHF00071.1"/>
    <property type="molecule type" value="Genomic_DNA"/>
</dbReference>
<evidence type="ECO:0000313" key="3">
    <source>
        <dbReference type="EMBL" id="SHF00071.1"/>
    </source>
</evidence>
<dbReference type="Gene3D" id="2.40.30.170">
    <property type="match status" value="1"/>
</dbReference>
<accession>A0A1M4Y2T9</accession>
<organism evidence="3 4">
    <name type="scientific">Psychroflexus salarius</name>
    <dbReference type="NCBI Taxonomy" id="1155689"/>
    <lineage>
        <taxon>Bacteria</taxon>
        <taxon>Pseudomonadati</taxon>
        <taxon>Bacteroidota</taxon>
        <taxon>Flavobacteriia</taxon>
        <taxon>Flavobacteriales</taxon>
        <taxon>Flavobacteriaceae</taxon>
        <taxon>Psychroflexus</taxon>
    </lineage>
</organism>
<protein>
    <submittedName>
        <fullName evidence="3">HlyD family secretion protein</fullName>
    </submittedName>
</protein>
<dbReference type="OrthoDB" id="1957187at2"/>
<keyword evidence="4" id="KW-1185">Reference proteome</keyword>
<evidence type="ECO:0000313" key="4">
    <source>
        <dbReference type="Proteomes" id="UP000184462"/>
    </source>
</evidence>
<dbReference type="PANTHER" id="PTHR30469">
    <property type="entry name" value="MULTIDRUG RESISTANCE PROTEIN MDTA"/>
    <property type="match status" value="1"/>
</dbReference>
<dbReference type="GO" id="GO:1990281">
    <property type="term" value="C:efflux pump complex"/>
    <property type="evidence" value="ECO:0007669"/>
    <property type="project" value="TreeGrafter"/>
</dbReference>
<gene>
    <name evidence="3" type="ORF">SAMN05444278_11218</name>
</gene>
<feature type="domain" description="Multidrug resistance protein MdtA-like C-terminal permuted SH3" evidence="2">
    <location>
        <begin position="344"/>
        <end position="402"/>
    </location>
</feature>
<proteinExistence type="inferred from homology"/>
<dbReference type="AlphaFoldDB" id="A0A1M4Y2T9"/>
<dbReference type="SUPFAM" id="SSF111369">
    <property type="entry name" value="HlyD-like secretion proteins"/>
    <property type="match status" value="1"/>
</dbReference>
<comment type="similarity">
    <text evidence="1">Belongs to the membrane fusion protein (MFP) (TC 8.A.1) family.</text>
</comment>
<dbReference type="NCBIfam" id="TIGR01730">
    <property type="entry name" value="RND_mfp"/>
    <property type="match status" value="1"/>
</dbReference>
<reference evidence="3 4" key="1">
    <citation type="submission" date="2016-11" db="EMBL/GenBank/DDBJ databases">
        <authorList>
            <person name="Jaros S."/>
            <person name="Januszkiewicz K."/>
            <person name="Wedrychowicz H."/>
        </authorList>
    </citation>
    <scope>NUCLEOTIDE SEQUENCE [LARGE SCALE GENOMIC DNA]</scope>
    <source>
        <strain evidence="3 4">DSM 25661</strain>
    </source>
</reference>